<keyword evidence="2" id="KW-0378">Hydrolase</keyword>
<sequence>MLSTMPNDVAITPLSVDFNGQQLAGSAHLPAAAEHAVLMLHGFTGNRIEFTYFFVTLARVLAARGIAVFRFDFLGCGESDGEFADITVASQVAQTQHLLTYLAEHHPEYARHVLGFSMGGLVALQTALADHEAMRTMTLLAPAANLAQLVEAVAANNSAAQRADCIDFLALEISQTFRQELDRLAPFSGLATLDIPTLLVHGDKDQAVPVAIGEQVAACLPQAIFEVWPDADHTFARREHRLQLGERIADFVLRQV</sequence>
<dbReference type="InterPro" id="IPR022742">
    <property type="entry name" value="Hydrolase_4"/>
</dbReference>
<dbReference type="InterPro" id="IPR029058">
    <property type="entry name" value="AB_hydrolase_fold"/>
</dbReference>
<dbReference type="EMBL" id="WOFE01000013">
    <property type="protein sequence ID" value="MBM5572932.1"/>
    <property type="molecule type" value="Genomic_DNA"/>
</dbReference>
<accession>A0ABS2CFX6</accession>
<proteinExistence type="predicted"/>
<reference evidence="2 3" key="1">
    <citation type="submission" date="2019-11" db="EMBL/GenBank/DDBJ databases">
        <title>Novel Deefgea species.</title>
        <authorList>
            <person name="Han J.-H."/>
        </authorList>
    </citation>
    <scope>NUCLEOTIDE SEQUENCE [LARGE SCALE GENOMIC DNA]</scope>
    <source>
        <strain evidence="2 3">LMG 24817</strain>
    </source>
</reference>
<name>A0ABS2CFX6_9NEIS</name>
<evidence type="ECO:0000259" key="1">
    <source>
        <dbReference type="Pfam" id="PF12146"/>
    </source>
</evidence>
<protein>
    <submittedName>
        <fullName evidence="2">Alpha/beta fold hydrolase</fullName>
    </submittedName>
</protein>
<dbReference type="RefSeq" id="WP_203572260.1">
    <property type="nucleotide sequence ID" value="NZ_WOFE01000013.1"/>
</dbReference>
<dbReference type="Proteomes" id="UP001195660">
    <property type="component" value="Unassembled WGS sequence"/>
</dbReference>
<feature type="domain" description="Serine aminopeptidase S33" evidence="1">
    <location>
        <begin position="33"/>
        <end position="152"/>
    </location>
</feature>
<evidence type="ECO:0000313" key="3">
    <source>
        <dbReference type="Proteomes" id="UP001195660"/>
    </source>
</evidence>
<dbReference type="PANTHER" id="PTHR43689:SF8">
    <property type="entry name" value="ALPHA_BETA-HYDROLASES SUPERFAMILY PROTEIN"/>
    <property type="match status" value="1"/>
</dbReference>
<dbReference type="GO" id="GO:0016787">
    <property type="term" value="F:hydrolase activity"/>
    <property type="evidence" value="ECO:0007669"/>
    <property type="project" value="UniProtKB-KW"/>
</dbReference>
<dbReference type="PANTHER" id="PTHR43689">
    <property type="entry name" value="HYDROLASE"/>
    <property type="match status" value="1"/>
</dbReference>
<dbReference type="Pfam" id="PF12146">
    <property type="entry name" value="Hydrolase_4"/>
    <property type="match status" value="1"/>
</dbReference>
<comment type="caution">
    <text evidence="2">The sequence shown here is derived from an EMBL/GenBank/DDBJ whole genome shotgun (WGS) entry which is preliminary data.</text>
</comment>
<evidence type="ECO:0000313" key="2">
    <source>
        <dbReference type="EMBL" id="MBM5572932.1"/>
    </source>
</evidence>
<dbReference type="Gene3D" id="3.40.50.1820">
    <property type="entry name" value="alpha/beta hydrolase"/>
    <property type="match status" value="1"/>
</dbReference>
<gene>
    <name evidence="2" type="ORF">GM173_15275</name>
</gene>
<organism evidence="2 3">
    <name type="scientific">Deefgea chitinilytica</name>
    <dbReference type="NCBI Taxonomy" id="570276"/>
    <lineage>
        <taxon>Bacteria</taxon>
        <taxon>Pseudomonadati</taxon>
        <taxon>Pseudomonadota</taxon>
        <taxon>Betaproteobacteria</taxon>
        <taxon>Neisseriales</taxon>
        <taxon>Chitinibacteraceae</taxon>
        <taxon>Deefgea</taxon>
    </lineage>
</organism>
<dbReference type="SUPFAM" id="SSF53474">
    <property type="entry name" value="alpha/beta-Hydrolases"/>
    <property type="match status" value="1"/>
</dbReference>
<keyword evidence="3" id="KW-1185">Reference proteome</keyword>